<dbReference type="SUPFAM" id="SSF49772">
    <property type="entry name" value="Ecotin, trypsin inhibitor"/>
    <property type="match status" value="1"/>
</dbReference>
<dbReference type="KEGG" id="saes:HBH39_09025"/>
<dbReference type="InterPro" id="IPR005658">
    <property type="entry name" value="Prot_inh_ecotin"/>
</dbReference>
<dbReference type="AlphaFoldDB" id="A0A6G9QKM4"/>
<dbReference type="RefSeq" id="WP_167677553.1">
    <property type="nucleotide sequence ID" value="NZ_CP050313.1"/>
</dbReference>
<proteinExistence type="inferred from homology"/>
<gene>
    <name evidence="2" type="primary">eco</name>
    <name evidence="2" type="ORF">HBH39_09025</name>
</gene>
<accession>A0A6G9QKM4</accession>
<evidence type="ECO:0000313" key="2">
    <source>
        <dbReference type="EMBL" id="QIR14615.1"/>
    </source>
</evidence>
<evidence type="ECO:0000313" key="3">
    <source>
        <dbReference type="Proteomes" id="UP000502608"/>
    </source>
</evidence>
<name>A0A6G9QKM4_9GAMM</name>
<protein>
    <submittedName>
        <fullName evidence="2">Serine protease inhibitor ecotin</fullName>
    </submittedName>
</protein>
<dbReference type="InterPro" id="IPR036198">
    <property type="entry name" value="Ecotin_sf"/>
</dbReference>
<sequence length="170" mass="19495">MSIAFIGAAEAISPVSQDAFDHIAIETKVYSHISENMDSDTKMFPKPQQGNKQHILALPKLEDESNYMIEVQFGQNQMVDCNQHRLMGSVELKTLDGWGYSYYQVDKVLDGSSTMRMCTEPEKAQFVMLGEGIKMAYDSRLAKVFYLPENIELRYRIWQVSSEFRFSGQQ</sequence>
<dbReference type="Gene3D" id="2.60.40.550">
    <property type="entry name" value="Ecotin"/>
    <property type="match status" value="1"/>
</dbReference>
<keyword evidence="3" id="KW-1185">Reference proteome</keyword>
<dbReference type="PANTHER" id="PTHR35890:SF3">
    <property type="entry name" value="ECOTIN"/>
    <property type="match status" value="1"/>
</dbReference>
<dbReference type="PANTHER" id="PTHR35890">
    <property type="match status" value="1"/>
</dbReference>
<dbReference type="Pfam" id="PF03974">
    <property type="entry name" value="Ecotin"/>
    <property type="match status" value="1"/>
</dbReference>
<comment type="similarity">
    <text evidence="1">Belongs to the protease inhibitor I11 (ecotin) family.</text>
</comment>
<dbReference type="NCBIfam" id="NF002987">
    <property type="entry name" value="PRK03719.1"/>
    <property type="match status" value="1"/>
</dbReference>
<dbReference type="Proteomes" id="UP000502608">
    <property type="component" value="Chromosome"/>
</dbReference>
<organism evidence="2 3">
    <name type="scientific">Shewanella aestuarii</name>
    <dbReference type="NCBI Taxonomy" id="1028752"/>
    <lineage>
        <taxon>Bacteria</taxon>
        <taxon>Pseudomonadati</taxon>
        <taxon>Pseudomonadota</taxon>
        <taxon>Gammaproteobacteria</taxon>
        <taxon>Alteromonadales</taxon>
        <taxon>Shewanellaceae</taxon>
        <taxon>Shewanella</taxon>
    </lineage>
</organism>
<dbReference type="EMBL" id="CP050313">
    <property type="protein sequence ID" value="QIR14615.1"/>
    <property type="molecule type" value="Genomic_DNA"/>
</dbReference>
<reference evidence="2 3" key="1">
    <citation type="submission" date="2020-03" db="EMBL/GenBank/DDBJ databases">
        <title>Complete genome sequence of Shewanella sp.</title>
        <authorList>
            <person name="Kim Y.-S."/>
            <person name="Kim S.-J."/>
            <person name="Jung H.-K."/>
            <person name="Kim K.-H."/>
        </authorList>
    </citation>
    <scope>NUCLEOTIDE SEQUENCE [LARGE SCALE GENOMIC DNA]</scope>
    <source>
        <strain evidence="2 3">PN3F2</strain>
    </source>
</reference>
<dbReference type="GO" id="GO:0004867">
    <property type="term" value="F:serine-type endopeptidase inhibitor activity"/>
    <property type="evidence" value="ECO:0007669"/>
    <property type="project" value="InterPro"/>
</dbReference>
<evidence type="ECO:0000256" key="1">
    <source>
        <dbReference type="ARBA" id="ARBA00010558"/>
    </source>
</evidence>